<dbReference type="HAMAP" id="MF_01984">
    <property type="entry name" value="ubiX_pad"/>
    <property type="match status" value="1"/>
</dbReference>
<name>A0ABR4YLI1_9BACT</name>
<feature type="binding site" evidence="5">
    <location>
        <position position="152"/>
    </location>
    <ligand>
        <name>dimethylallyl phosphate</name>
        <dbReference type="ChEBI" id="CHEBI:88052"/>
    </ligand>
</feature>
<dbReference type="EMBL" id="JRGF01000001">
    <property type="protein sequence ID" value="KHE43094.1"/>
    <property type="molecule type" value="Genomic_DNA"/>
</dbReference>
<keyword evidence="4 5" id="KW-0808">Transferase</keyword>
<dbReference type="RefSeq" id="WP_035471384.1">
    <property type="nucleotide sequence ID" value="NZ_JRGF01000001.1"/>
</dbReference>
<keyword evidence="8" id="KW-1185">Reference proteome</keyword>
<organism evidence="7 8">
    <name type="scientific">Alistipes inops</name>
    <dbReference type="NCBI Taxonomy" id="1501391"/>
    <lineage>
        <taxon>Bacteria</taxon>
        <taxon>Pseudomonadati</taxon>
        <taxon>Bacteroidota</taxon>
        <taxon>Bacteroidia</taxon>
        <taxon>Bacteroidales</taxon>
        <taxon>Rikenellaceae</taxon>
        <taxon>Alistipes</taxon>
    </lineage>
</organism>
<dbReference type="EC" id="2.5.1.129" evidence="5"/>
<evidence type="ECO:0000256" key="4">
    <source>
        <dbReference type="ARBA" id="ARBA00022679"/>
    </source>
</evidence>
<dbReference type="NCBIfam" id="TIGR00421">
    <property type="entry name" value="ubiX_pad"/>
    <property type="match status" value="1"/>
</dbReference>
<comment type="caution">
    <text evidence="7">The sequence shown here is derived from an EMBL/GenBank/DDBJ whole genome shotgun (WGS) entry which is preliminary data.</text>
</comment>
<comment type="similarity">
    <text evidence="5">Belongs to the UbiX/PAD1 family.</text>
</comment>
<dbReference type="InterPro" id="IPR004507">
    <property type="entry name" value="UbiX-like"/>
</dbReference>
<sequence length="187" mass="20094">MKRIIVAVTGASGAVYARKVAERLLRSPQVAQVAVVCSANGRKVMEYERERLPEGEERMVWFDNDDLFAPPASGSAGYDGMVIVPCTMGSAGRIAAGISGDLIGRAADVMLKERRPLVLVVRETPLSTIHLRNLTLLSECGAVVLPASPSFYSRPADIEALCDTVAVRAVRMLGVASEGYEWGAEEE</sequence>
<proteinExistence type="inferred from homology"/>
<comment type="function">
    <text evidence="5">Flavin prenyltransferase that catalyzes the synthesis of the prenylated FMN cofactor (prenyl-FMN) for 4-hydroxy-3-polyprenylbenzoic acid decarboxylase UbiD. The prenyltransferase is metal-independent and links a dimethylallyl moiety from dimethylallyl monophosphate (DMAP) to the flavin N5 and C6 atoms of FMN.</text>
</comment>
<evidence type="ECO:0000256" key="3">
    <source>
        <dbReference type="ARBA" id="ARBA00022643"/>
    </source>
</evidence>
<evidence type="ECO:0000256" key="5">
    <source>
        <dbReference type="HAMAP-Rule" id="MF_01984"/>
    </source>
</evidence>
<protein>
    <recommendedName>
        <fullName evidence="5">Flavin prenyltransferase UbiX</fullName>
        <ecNumber evidence="5">2.5.1.129</ecNumber>
    </recommendedName>
</protein>
<feature type="binding site" evidence="5">
    <location>
        <position position="38"/>
    </location>
    <ligand>
        <name>FMN</name>
        <dbReference type="ChEBI" id="CHEBI:58210"/>
    </ligand>
</feature>
<keyword evidence="3 5" id="KW-0288">FMN</keyword>
<evidence type="ECO:0000313" key="7">
    <source>
        <dbReference type="EMBL" id="KHE43094.1"/>
    </source>
</evidence>
<dbReference type="Gene3D" id="3.40.50.1950">
    <property type="entry name" value="Flavin prenyltransferase-like"/>
    <property type="match status" value="1"/>
</dbReference>
<feature type="binding site" evidence="5">
    <location>
        <begin position="87"/>
        <end position="90"/>
    </location>
    <ligand>
        <name>FMN</name>
        <dbReference type="ChEBI" id="CHEBI:58210"/>
    </ligand>
</feature>
<gene>
    <name evidence="5" type="primary">ubiX</name>
    <name evidence="7" type="ORF">LG35_01225</name>
</gene>
<accession>A0ABR4YLI1</accession>
<keyword evidence="2 5" id="KW-0285">Flavoprotein</keyword>
<dbReference type="Proteomes" id="UP000030889">
    <property type="component" value="Unassembled WGS sequence"/>
</dbReference>
<feature type="domain" description="Flavoprotein" evidence="6">
    <location>
        <begin position="2"/>
        <end position="164"/>
    </location>
</feature>
<feature type="binding site" evidence="5">
    <location>
        <begin position="10"/>
        <end position="12"/>
    </location>
    <ligand>
        <name>FMN</name>
        <dbReference type="ChEBI" id="CHEBI:58210"/>
    </ligand>
</feature>
<evidence type="ECO:0000313" key="8">
    <source>
        <dbReference type="Proteomes" id="UP000030889"/>
    </source>
</evidence>
<dbReference type="InterPro" id="IPR036551">
    <property type="entry name" value="Flavin_trans-like"/>
</dbReference>
<dbReference type="Pfam" id="PF02441">
    <property type="entry name" value="Flavoprotein"/>
    <property type="match status" value="1"/>
</dbReference>
<comment type="caution">
    <text evidence="5">Lacks conserved residue(s) required for the propagation of feature annotation.</text>
</comment>
<evidence type="ECO:0000256" key="1">
    <source>
        <dbReference type="ARBA" id="ARBA00022602"/>
    </source>
</evidence>
<reference evidence="7 8" key="1">
    <citation type="submission" date="2014-09" db="EMBL/GenBank/DDBJ databases">
        <title>Alistipes sp. 627, sp. nov., a novel member of the family Rikenellaceae isolated from human faeces.</title>
        <authorList>
            <person name="Shkoporov A.N."/>
            <person name="Chaplin A.V."/>
            <person name="Motuzova O.V."/>
            <person name="Kafarskaia L.I."/>
            <person name="Khokhlova E.V."/>
            <person name="Efimov B.A."/>
        </authorList>
    </citation>
    <scope>NUCLEOTIDE SEQUENCE [LARGE SCALE GENOMIC DNA]</scope>
    <source>
        <strain evidence="7 8">627</strain>
    </source>
</reference>
<comment type="catalytic activity">
    <reaction evidence="5">
        <text>dimethylallyl phosphate + FMNH2 = prenylated FMNH2 + phosphate</text>
        <dbReference type="Rhea" id="RHEA:37743"/>
        <dbReference type="ChEBI" id="CHEBI:43474"/>
        <dbReference type="ChEBI" id="CHEBI:57618"/>
        <dbReference type="ChEBI" id="CHEBI:87467"/>
        <dbReference type="ChEBI" id="CHEBI:88052"/>
        <dbReference type="EC" id="2.5.1.129"/>
    </reaction>
</comment>
<dbReference type="InterPro" id="IPR003382">
    <property type="entry name" value="Flavoprotein"/>
</dbReference>
<feature type="binding site" evidence="5">
    <location>
        <position position="122"/>
    </location>
    <ligand>
        <name>FMN</name>
        <dbReference type="ChEBI" id="CHEBI:58210"/>
    </ligand>
</feature>
<evidence type="ECO:0000256" key="2">
    <source>
        <dbReference type="ARBA" id="ARBA00022630"/>
    </source>
</evidence>
<dbReference type="SUPFAM" id="SSF52507">
    <property type="entry name" value="Homo-oligomeric flavin-containing Cys decarboxylases, HFCD"/>
    <property type="match status" value="1"/>
</dbReference>
<keyword evidence="1 5" id="KW-0637">Prenyltransferase</keyword>
<evidence type="ECO:0000259" key="6">
    <source>
        <dbReference type="Pfam" id="PF02441"/>
    </source>
</evidence>
<feature type="binding site" evidence="5">
    <location>
        <position position="168"/>
    </location>
    <ligand>
        <name>dimethylallyl phosphate</name>
        <dbReference type="ChEBI" id="CHEBI:88052"/>
    </ligand>
</feature>